<sequence length="104" mass="12187">MTITRKMENYVEENQNMREENKIISSLYHNIFILTNDEEEGGGCNDENPSTYVFGCEDDNNNNDTQHTMENAIYWESQEALLKIQILRIINKSLLRSLHLLVSF</sequence>
<name>A0ABD2TCK7_9SOLN</name>
<keyword evidence="2" id="KW-1185">Reference proteome</keyword>
<reference evidence="1 2" key="1">
    <citation type="submission" date="2024-05" db="EMBL/GenBank/DDBJ databases">
        <title>De novo assembly of an allotetraploid wild potato.</title>
        <authorList>
            <person name="Hosaka A.J."/>
        </authorList>
    </citation>
    <scope>NUCLEOTIDE SEQUENCE [LARGE SCALE GENOMIC DNA]</scope>
    <source>
        <tissue evidence="1">Young leaves</tissue>
    </source>
</reference>
<dbReference type="EMBL" id="JBJKTR010000011">
    <property type="protein sequence ID" value="KAL3354035.1"/>
    <property type="molecule type" value="Genomic_DNA"/>
</dbReference>
<gene>
    <name evidence="1" type="ORF">AABB24_018611</name>
</gene>
<dbReference type="AlphaFoldDB" id="A0ABD2TCK7"/>
<accession>A0ABD2TCK7</accession>
<organism evidence="1 2">
    <name type="scientific">Solanum stoloniferum</name>
    <dbReference type="NCBI Taxonomy" id="62892"/>
    <lineage>
        <taxon>Eukaryota</taxon>
        <taxon>Viridiplantae</taxon>
        <taxon>Streptophyta</taxon>
        <taxon>Embryophyta</taxon>
        <taxon>Tracheophyta</taxon>
        <taxon>Spermatophyta</taxon>
        <taxon>Magnoliopsida</taxon>
        <taxon>eudicotyledons</taxon>
        <taxon>Gunneridae</taxon>
        <taxon>Pentapetalae</taxon>
        <taxon>asterids</taxon>
        <taxon>lamiids</taxon>
        <taxon>Solanales</taxon>
        <taxon>Solanaceae</taxon>
        <taxon>Solanoideae</taxon>
        <taxon>Solaneae</taxon>
        <taxon>Solanum</taxon>
    </lineage>
</organism>
<comment type="caution">
    <text evidence="1">The sequence shown here is derived from an EMBL/GenBank/DDBJ whole genome shotgun (WGS) entry which is preliminary data.</text>
</comment>
<proteinExistence type="predicted"/>
<dbReference type="Proteomes" id="UP001627284">
    <property type="component" value="Unassembled WGS sequence"/>
</dbReference>
<protein>
    <submittedName>
        <fullName evidence="1">Uncharacterized protein</fullName>
    </submittedName>
</protein>
<evidence type="ECO:0000313" key="2">
    <source>
        <dbReference type="Proteomes" id="UP001627284"/>
    </source>
</evidence>
<evidence type="ECO:0000313" key="1">
    <source>
        <dbReference type="EMBL" id="KAL3354035.1"/>
    </source>
</evidence>